<reference evidence="2" key="1">
    <citation type="journal article" date="2002" name="Nature">
        <title>The genome sequence and structure of rice chromosome 1.</title>
        <authorList>
            <person name="Sasaki T."/>
            <person name="Matsumoto T."/>
            <person name="Yamamoto K."/>
            <person name="Sakata K."/>
            <person name="Baba T."/>
            <person name="Katayose Y."/>
            <person name="Wu J."/>
            <person name="Niimura Y."/>
            <person name="Cheng Z."/>
            <person name="Nagamura Y."/>
            <person name="Antonio B.A."/>
            <person name="Kanamori H."/>
            <person name="Hosokawa S."/>
            <person name="Masukawa M."/>
            <person name="Arikawa K."/>
            <person name="Chiden Y."/>
            <person name="Hayashi M."/>
            <person name="Okamoto M."/>
            <person name="Ando T."/>
            <person name="Aoki H."/>
            <person name="Arita K."/>
            <person name="Hamada M."/>
            <person name="Harada C."/>
            <person name="Hijishita S."/>
            <person name="Honda M."/>
            <person name="Ichikawa Y."/>
            <person name="Idonuma A."/>
            <person name="Iijima M."/>
            <person name="Ikeda M."/>
            <person name="Ikeno M."/>
            <person name="Itoh S."/>
            <person name="Itoh T."/>
            <person name="Itoh Y."/>
            <person name="Itoh Y."/>
            <person name="Iwabuchi A."/>
            <person name="Kamiya K."/>
            <person name="Karasawa W."/>
            <person name="Katagiri S."/>
            <person name="Kikuta A."/>
            <person name="Kobayashi N."/>
            <person name="Kono I."/>
            <person name="Machita K."/>
            <person name="Maehara T."/>
            <person name="Mizuno H."/>
            <person name="Mizubayashi T."/>
            <person name="Mukai Y."/>
            <person name="Nagasaki H."/>
            <person name="Nakashima M."/>
            <person name="Nakama Y."/>
            <person name="Nakamichi Y."/>
            <person name="Nakamura M."/>
            <person name="Namiki N."/>
            <person name="Negishi M."/>
            <person name="Ohta I."/>
            <person name="Ono N."/>
            <person name="Saji S."/>
            <person name="Sakai K."/>
            <person name="Shibata M."/>
            <person name="Shimokawa T."/>
            <person name="Shomura A."/>
            <person name="Song J."/>
            <person name="Takazaki Y."/>
            <person name="Terasawa K."/>
            <person name="Tsuji K."/>
            <person name="Waki K."/>
            <person name="Yamagata H."/>
            <person name="Yamane H."/>
            <person name="Yoshiki S."/>
            <person name="Yoshihara R."/>
            <person name="Yukawa K."/>
            <person name="Zhong H."/>
            <person name="Iwama H."/>
            <person name="Endo T."/>
            <person name="Ito H."/>
            <person name="Hahn J.H."/>
            <person name="Kim H.I."/>
            <person name="Eun M.Y."/>
            <person name="Yano M."/>
            <person name="Jiang J."/>
            <person name="Gojobori T."/>
        </authorList>
    </citation>
    <scope>NUCLEOTIDE SEQUENCE [LARGE SCALE GENOMIC DNA]</scope>
</reference>
<dbReference type="AlphaFoldDB" id="Q5ZDS7"/>
<feature type="compositionally biased region" description="Low complexity" evidence="1">
    <location>
        <begin position="32"/>
        <end position="47"/>
    </location>
</feature>
<sequence length="259" mass="26036">MARGNVTTGGDGAGSGGAREGGAAKGTDRPGRAGQRQPAGRAHGAAATHRPEDHQRRAAATRGGDACTEAAAHGARRERRRKPGCSPRGDAGERRPTEGGEMAAAREKCSGRLEAVNGGGFGLHGGNGAAGVEGEDGVDAGVRCDVAKPLEAKARPGEAALAGGERMEAANGEGGSGWRWKRRCGGGLGKRSGGRGVHDDCGAGEGDGAVRGGRERRRGAAGVRQRAAARGLGAGRAREGAAAWGKWGKRMRGGRGLFL</sequence>
<feature type="compositionally biased region" description="Gly residues" evidence="1">
    <location>
        <begin position="185"/>
        <end position="195"/>
    </location>
</feature>
<feature type="region of interest" description="Disordered" evidence="1">
    <location>
        <begin position="157"/>
        <end position="244"/>
    </location>
</feature>
<dbReference type="Proteomes" id="UP000817658">
    <property type="component" value="Chromosome 1"/>
</dbReference>
<feature type="compositionally biased region" description="Basic and acidic residues" evidence="1">
    <location>
        <begin position="90"/>
        <end position="105"/>
    </location>
</feature>
<dbReference type="EMBL" id="AP002868">
    <property type="protein sequence ID" value="BAD52581.1"/>
    <property type="molecule type" value="Genomic_DNA"/>
</dbReference>
<feature type="compositionally biased region" description="Low complexity" evidence="1">
    <location>
        <begin position="220"/>
        <end position="231"/>
    </location>
</feature>
<evidence type="ECO:0000313" key="2">
    <source>
        <dbReference type="EMBL" id="BAD52581.1"/>
    </source>
</evidence>
<evidence type="ECO:0000256" key="1">
    <source>
        <dbReference type="SAM" id="MobiDB-lite"/>
    </source>
</evidence>
<protein>
    <submittedName>
        <fullName evidence="2">Uncharacterized protein</fullName>
    </submittedName>
</protein>
<accession>Q5ZDS7</accession>
<organism evidence="2">
    <name type="scientific">Oryza sativa subsp. japonica</name>
    <name type="common">Rice</name>
    <dbReference type="NCBI Taxonomy" id="39947"/>
    <lineage>
        <taxon>Eukaryota</taxon>
        <taxon>Viridiplantae</taxon>
        <taxon>Streptophyta</taxon>
        <taxon>Embryophyta</taxon>
        <taxon>Tracheophyta</taxon>
        <taxon>Spermatophyta</taxon>
        <taxon>Magnoliopsida</taxon>
        <taxon>Liliopsida</taxon>
        <taxon>Poales</taxon>
        <taxon>Poaceae</taxon>
        <taxon>BOP clade</taxon>
        <taxon>Oryzoideae</taxon>
        <taxon>Oryzeae</taxon>
        <taxon>Oryzinae</taxon>
        <taxon>Oryza</taxon>
        <taxon>Oryza sativa</taxon>
    </lineage>
</organism>
<feature type="compositionally biased region" description="Gly residues" evidence="1">
    <location>
        <begin position="7"/>
        <end position="24"/>
    </location>
</feature>
<proteinExistence type="predicted"/>
<feature type="compositionally biased region" description="Basic residues" evidence="1">
    <location>
        <begin position="74"/>
        <end position="83"/>
    </location>
</feature>
<feature type="region of interest" description="Disordered" evidence="1">
    <location>
        <begin position="1"/>
        <end position="105"/>
    </location>
</feature>
<gene>
    <name evidence="2" type="primary">P0698A04.21</name>
</gene>
<name>Q5ZDS7_ORYSJ</name>